<evidence type="ECO:0000313" key="3">
    <source>
        <dbReference type="Proteomes" id="UP000321827"/>
    </source>
</evidence>
<dbReference type="Gene3D" id="3.30.450.30">
    <property type="entry name" value="Dynein light chain 2a, cytoplasmic"/>
    <property type="match status" value="1"/>
</dbReference>
<dbReference type="InterPro" id="IPR004942">
    <property type="entry name" value="Roadblock/LAMTOR2_dom"/>
</dbReference>
<name>A0A511RJ73_9DEIN</name>
<evidence type="ECO:0000313" key="2">
    <source>
        <dbReference type="EMBL" id="GEM89137.1"/>
    </source>
</evidence>
<dbReference type="Pfam" id="PF03259">
    <property type="entry name" value="Robl_LC7"/>
    <property type="match status" value="1"/>
</dbReference>
<protein>
    <recommendedName>
        <fullName evidence="1">Roadblock/LAMTOR2 domain-containing protein</fullName>
    </recommendedName>
</protein>
<feature type="domain" description="Roadblock/LAMTOR2" evidence="1">
    <location>
        <begin position="7"/>
        <end position="94"/>
    </location>
</feature>
<gene>
    <name evidence="2" type="ORF">ODE01S_05710</name>
</gene>
<dbReference type="PANTHER" id="PTHR36222:SF1">
    <property type="entry name" value="SERINE PROTEASE INHIBITOR RV3364C"/>
    <property type="match status" value="1"/>
</dbReference>
<accession>A0A511RJ73</accession>
<dbReference type="SMART" id="SM00960">
    <property type="entry name" value="Robl_LC7"/>
    <property type="match status" value="1"/>
</dbReference>
<dbReference type="SUPFAM" id="SSF103196">
    <property type="entry name" value="Roadblock/LC7 domain"/>
    <property type="match status" value="1"/>
</dbReference>
<dbReference type="OrthoDB" id="3727201at2"/>
<dbReference type="EMBL" id="BJXN01000003">
    <property type="protein sequence ID" value="GEM89137.1"/>
    <property type="molecule type" value="Genomic_DNA"/>
</dbReference>
<sequence length="118" mass="12461">MTKQEQLQQILRELKQALPELRSVVVASTDGLPIVHDSADAPRVAAMAATALGLGKRISQTTELGSLEETIVRGNQGYFVVYAAGDKGVLALAAPAGANLGLIHLEAREFATRLAQVL</sequence>
<reference evidence="2 3" key="1">
    <citation type="submission" date="2019-07" db="EMBL/GenBank/DDBJ databases">
        <title>Whole genome shotgun sequence of Oceanithermus desulfurans NBRC 100063.</title>
        <authorList>
            <person name="Hosoyama A."/>
            <person name="Uohara A."/>
            <person name="Ohji S."/>
            <person name="Ichikawa N."/>
        </authorList>
    </citation>
    <scope>NUCLEOTIDE SEQUENCE [LARGE SCALE GENOMIC DNA]</scope>
    <source>
        <strain evidence="2 3">NBRC 100063</strain>
    </source>
</reference>
<comment type="caution">
    <text evidence="2">The sequence shown here is derived from an EMBL/GenBank/DDBJ whole genome shotgun (WGS) entry which is preliminary data.</text>
</comment>
<proteinExistence type="predicted"/>
<dbReference type="Proteomes" id="UP000321827">
    <property type="component" value="Unassembled WGS sequence"/>
</dbReference>
<dbReference type="AlphaFoldDB" id="A0A511RJ73"/>
<dbReference type="PANTHER" id="PTHR36222">
    <property type="entry name" value="SERINE PROTEASE INHIBITOR RV3364C"/>
    <property type="match status" value="1"/>
</dbReference>
<evidence type="ECO:0000259" key="1">
    <source>
        <dbReference type="SMART" id="SM00960"/>
    </source>
</evidence>
<dbReference type="InterPro" id="IPR053141">
    <property type="entry name" value="Mycobact_SerProt_Inhib_Rv3364c"/>
</dbReference>
<dbReference type="RefSeq" id="WP_013456803.1">
    <property type="nucleotide sequence ID" value="NZ_BJXN01000003.1"/>
</dbReference>
<organism evidence="2 3">
    <name type="scientific">Oceanithermus desulfurans NBRC 100063</name>
    <dbReference type="NCBI Taxonomy" id="1227550"/>
    <lineage>
        <taxon>Bacteria</taxon>
        <taxon>Thermotogati</taxon>
        <taxon>Deinococcota</taxon>
        <taxon>Deinococci</taxon>
        <taxon>Thermales</taxon>
        <taxon>Thermaceae</taxon>
        <taxon>Oceanithermus</taxon>
    </lineage>
</organism>